<organism evidence="2 3">
    <name type="scientific">Panagrolaimus davidi</name>
    <dbReference type="NCBI Taxonomy" id="227884"/>
    <lineage>
        <taxon>Eukaryota</taxon>
        <taxon>Metazoa</taxon>
        <taxon>Ecdysozoa</taxon>
        <taxon>Nematoda</taxon>
        <taxon>Chromadorea</taxon>
        <taxon>Rhabditida</taxon>
        <taxon>Tylenchina</taxon>
        <taxon>Panagrolaimomorpha</taxon>
        <taxon>Panagrolaimoidea</taxon>
        <taxon>Panagrolaimidae</taxon>
        <taxon>Panagrolaimus</taxon>
    </lineage>
</organism>
<protein>
    <submittedName>
        <fullName evidence="3">Uncharacterized protein</fullName>
    </submittedName>
</protein>
<dbReference type="AlphaFoldDB" id="A0A914PKR4"/>
<dbReference type="PANTHER" id="PTHR33488">
    <property type="entry name" value="ZGC:162509"/>
    <property type="match status" value="1"/>
</dbReference>
<reference evidence="3" key="1">
    <citation type="submission" date="2022-11" db="UniProtKB">
        <authorList>
            <consortium name="WormBaseParasite"/>
        </authorList>
    </citation>
    <scope>IDENTIFICATION</scope>
</reference>
<evidence type="ECO:0000313" key="3">
    <source>
        <dbReference type="WBParaSite" id="PDA_v2.g18528.t1"/>
    </source>
</evidence>
<evidence type="ECO:0000313" key="2">
    <source>
        <dbReference type="Proteomes" id="UP000887578"/>
    </source>
</evidence>
<accession>A0A914PKR4</accession>
<dbReference type="Proteomes" id="UP000887578">
    <property type="component" value="Unplaced"/>
</dbReference>
<proteinExistence type="predicted"/>
<name>A0A914PKR4_9BILA</name>
<keyword evidence="1" id="KW-0175">Coiled coil</keyword>
<evidence type="ECO:0000256" key="1">
    <source>
        <dbReference type="SAM" id="Coils"/>
    </source>
</evidence>
<feature type="coiled-coil region" evidence="1">
    <location>
        <begin position="263"/>
        <end position="319"/>
    </location>
</feature>
<sequence>MSAKFDFDGKVKTLQVGTLNPSMIARLFRLDENSIVLSDEDGYCYMPNGDKFEPTLKPDKSYTVDGIETVAVKSSPETQLSLKKMNDDLQVIQGSQQLSLIQDVIVSCKDMNESANMLYHGPQAAVLVQSIAILSVCAPDPSLDIQSLAPDVKGRLADPGSFRASLLHVANQMCNAFRQADYAMKKIRACLIDLPDYFDATLEVVGQNEDEKAKKILFRTTQHIKDLSDTCKNMAEKTNKTFSDVLKDIDALAVAATSSKTVNEREKIELKKLKDEMEIKEKEKKAQEEQLKQEYEEANMKAKEALREYREQMKNSTGLGKLFLATLTDGVLDVIKTGAQILPHNLIKNAANAMNPFGQENVKCSNSMKYAVETALIQCLDKIGTALSDPTSLNDETISDYIASLNDFQKYSAATTEGIALFNQAKKVENFFKQNKNSLKNGDDKMKKEISSIKISVQNTVNTICLAQQQQSSQAAATNSLREQMLRADTERVNAAQTQFNAADLKAEARRKELNENRKELIEIICKLKSINTNTVELTEIIQYLRFGIDYLGKVKKNWESLVEFFSNIQIIVDENLTKNVNTFITEAKDPVSRTLMLQAALKATGYCIQVSDVAHIYSAVSGKYIMPIISSIGEQLALEPSKARQKQHLMESTLTDMEHGVTDLIKEKQVEAQARFHSQMEKYGRNMVKSVKVGSIASTKAIKH</sequence>
<keyword evidence="2" id="KW-1185">Reference proteome</keyword>
<dbReference type="WBParaSite" id="PDA_v2.g18528.t1">
    <property type="protein sequence ID" value="PDA_v2.g18528.t1"/>
    <property type="gene ID" value="PDA_v2.g18528"/>
</dbReference>
<dbReference type="PANTHER" id="PTHR33488:SF2">
    <property type="entry name" value="EARLY ENDOSOME ANTIGEN 1-LIKE"/>
    <property type="match status" value="1"/>
</dbReference>